<keyword evidence="6 8" id="KW-0694">RNA-binding</keyword>
<feature type="compositionally biased region" description="Basic and acidic residues" evidence="10">
    <location>
        <begin position="662"/>
        <end position="676"/>
    </location>
</feature>
<feature type="region of interest" description="Disordered" evidence="10">
    <location>
        <begin position="1"/>
        <end position="23"/>
    </location>
</feature>
<dbReference type="PANTHER" id="PTHR47963">
    <property type="entry name" value="DEAD-BOX ATP-DEPENDENT RNA HELICASE 47, MITOCHONDRIAL"/>
    <property type="match status" value="1"/>
</dbReference>
<dbReference type="InterPro" id="IPR001650">
    <property type="entry name" value="Helicase_C-like"/>
</dbReference>
<keyword evidence="15" id="KW-1185">Reference proteome</keyword>
<dbReference type="Gene3D" id="3.30.70.330">
    <property type="match status" value="1"/>
</dbReference>
<dbReference type="EC" id="3.6.4.13" evidence="8"/>
<keyword evidence="5 8" id="KW-0067">ATP-binding</keyword>
<dbReference type="Pfam" id="PF03880">
    <property type="entry name" value="DbpA"/>
    <property type="match status" value="1"/>
</dbReference>
<dbReference type="GO" id="GO:0004386">
    <property type="term" value="F:helicase activity"/>
    <property type="evidence" value="ECO:0007669"/>
    <property type="project" value="UniProtKB-KW"/>
</dbReference>
<feature type="compositionally biased region" description="Basic and acidic residues" evidence="10">
    <location>
        <begin position="460"/>
        <end position="523"/>
    </location>
</feature>
<dbReference type="HAMAP" id="MF_00964">
    <property type="entry name" value="DEAD_helicase_DeaD"/>
    <property type="match status" value="1"/>
</dbReference>
<feature type="region of interest" description="Disordered" evidence="10">
    <location>
        <begin position="460"/>
        <end position="572"/>
    </location>
</feature>
<dbReference type="InterPro" id="IPR014014">
    <property type="entry name" value="RNA_helicase_DEAD_Q_motif"/>
</dbReference>
<feature type="domain" description="DEAD-box RNA helicase Q" evidence="13">
    <location>
        <begin position="20"/>
        <end position="48"/>
    </location>
</feature>
<dbReference type="Pfam" id="PF25399">
    <property type="entry name" value="DeaD_dimer"/>
    <property type="match status" value="1"/>
</dbReference>
<dbReference type="SUPFAM" id="SSF52540">
    <property type="entry name" value="P-loop containing nucleoside triphosphate hydrolases"/>
    <property type="match status" value="1"/>
</dbReference>
<dbReference type="InterPro" id="IPR028618">
    <property type="entry name" value="DEAD_helicase_DeaD"/>
</dbReference>
<dbReference type="InterPro" id="IPR034415">
    <property type="entry name" value="CsdA_RRM"/>
</dbReference>
<dbReference type="PROSITE" id="PS51194">
    <property type="entry name" value="HELICASE_CTER"/>
    <property type="match status" value="1"/>
</dbReference>
<evidence type="ECO:0000256" key="10">
    <source>
        <dbReference type="SAM" id="MobiDB-lite"/>
    </source>
</evidence>
<evidence type="ECO:0000256" key="9">
    <source>
        <dbReference type="PROSITE-ProRule" id="PRU00552"/>
    </source>
</evidence>
<dbReference type="InterPro" id="IPR011545">
    <property type="entry name" value="DEAD/DEAH_box_helicase_dom"/>
</dbReference>
<dbReference type="InterPro" id="IPR027417">
    <property type="entry name" value="P-loop_NTPase"/>
</dbReference>
<comment type="subcellular location">
    <subcellularLocation>
        <location evidence="8">Cytoplasm</location>
    </subcellularLocation>
</comment>
<accession>A0ABX7RD99</accession>
<dbReference type="Pfam" id="PF00271">
    <property type="entry name" value="Helicase_C"/>
    <property type="match status" value="1"/>
</dbReference>
<evidence type="ECO:0000256" key="2">
    <source>
        <dbReference type="ARBA" id="ARBA00022741"/>
    </source>
</evidence>
<evidence type="ECO:0000256" key="8">
    <source>
        <dbReference type="HAMAP-Rule" id="MF_00964"/>
    </source>
</evidence>
<keyword evidence="7 8" id="KW-0346">Stress response</keyword>
<keyword evidence="2 8" id="KW-0547">Nucleotide-binding</keyword>
<evidence type="ECO:0000256" key="4">
    <source>
        <dbReference type="ARBA" id="ARBA00022806"/>
    </source>
</evidence>
<comment type="catalytic activity">
    <reaction evidence="8">
        <text>ATP + H2O = ADP + phosphate + H(+)</text>
        <dbReference type="Rhea" id="RHEA:13065"/>
        <dbReference type="ChEBI" id="CHEBI:15377"/>
        <dbReference type="ChEBI" id="CHEBI:15378"/>
        <dbReference type="ChEBI" id="CHEBI:30616"/>
        <dbReference type="ChEBI" id="CHEBI:43474"/>
        <dbReference type="ChEBI" id="CHEBI:456216"/>
        <dbReference type="EC" id="3.6.4.13"/>
    </reaction>
</comment>
<gene>
    <name evidence="8" type="primary">deaD</name>
    <name evidence="8" type="synonym">csdA</name>
    <name evidence="14" type="ORF">HIV01_006440</name>
</gene>
<dbReference type="InterPro" id="IPR044742">
    <property type="entry name" value="DEAD/DEAH_RhlB"/>
</dbReference>
<feature type="domain" description="Helicase C-terminal" evidence="12">
    <location>
        <begin position="246"/>
        <end position="393"/>
    </location>
</feature>
<dbReference type="PANTHER" id="PTHR47963:SF8">
    <property type="entry name" value="ATP-DEPENDENT RNA HELICASE DEAD"/>
    <property type="match status" value="1"/>
</dbReference>
<evidence type="ECO:0000313" key="15">
    <source>
        <dbReference type="Proteomes" id="UP000663400"/>
    </source>
</evidence>
<feature type="region of interest" description="Disordered" evidence="10">
    <location>
        <begin position="645"/>
        <end position="706"/>
    </location>
</feature>
<dbReference type="SMART" id="SM00487">
    <property type="entry name" value="DEXDc"/>
    <property type="match status" value="1"/>
</dbReference>
<dbReference type="Proteomes" id="UP000663400">
    <property type="component" value="Chromosome"/>
</dbReference>
<evidence type="ECO:0000256" key="3">
    <source>
        <dbReference type="ARBA" id="ARBA00022801"/>
    </source>
</evidence>
<reference evidence="14 15" key="1">
    <citation type="submission" date="2021-02" db="EMBL/GenBank/DDBJ databases">
        <title>Lysobacter arenosi sp. nov., isolated from soil of gangwondo yeongwol, south Korea.</title>
        <authorList>
            <person name="Kim K.R."/>
            <person name="Kim K.H."/>
            <person name="Jeon C.O."/>
        </authorList>
    </citation>
    <scope>NUCLEOTIDE SEQUENCE [LARGE SCALE GENOMIC DNA]</scope>
    <source>
        <strain evidence="14 15">R7</strain>
    </source>
</reference>
<keyword evidence="3 8" id="KW-0378">Hydrolase</keyword>
<feature type="short sequence motif" description="Q motif" evidence="9">
    <location>
        <begin position="20"/>
        <end position="48"/>
    </location>
</feature>
<keyword evidence="4 8" id="KW-0347">Helicase</keyword>
<dbReference type="InterPro" id="IPR012677">
    <property type="entry name" value="Nucleotide-bd_a/b_plait_sf"/>
</dbReference>
<comment type="function">
    <text evidence="8">DEAD-box RNA helicase involved in various cellular processes at low temperature, including ribosome biogenesis, mRNA degradation and translation initiation.</text>
</comment>
<feature type="compositionally biased region" description="Polar residues" evidence="10">
    <location>
        <begin position="1"/>
        <end position="17"/>
    </location>
</feature>
<dbReference type="Gene3D" id="3.40.50.300">
    <property type="entry name" value="P-loop containing nucleotide triphosphate hydrolases"/>
    <property type="match status" value="2"/>
</dbReference>
<protein>
    <recommendedName>
        <fullName evidence="8">ATP-dependent RNA helicase DeaD</fullName>
        <ecNumber evidence="8">3.6.4.13</ecNumber>
    </recommendedName>
    <alternativeName>
        <fullName evidence="8">Cold-shock DEAD box protein A</fullName>
    </alternativeName>
</protein>
<dbReference type="InterPro" id="IPR057325">
    <property type="entry name" value="DeaD_dimer"/>
</dbReference>
<comment type="similarity">
    <text evidence="8">Belongs to the DEAD box helicase family. DeaD/CsdA subfamily.</text>
</comment>
<dbReference type="InterPro" id="IPR005580">
    <property type="entry name" value="DbpA/CsdA_RNA-bd_dom"/>
</dbReference>
<dbReference type="InterPro" id="IPR000629">
    <property type="entry name" value="RNA-helicase_DEAD-box_CS"/>
</dbReference>
<evidence type="ECO:0000259" key="11">
    <source>
        <dbReference type="PROSITE" id="PS51192"/>
    </source>
</evidence>
<dbReference type="PROSITE" id="PS51195">
    <property type="entry name" value="Q_MOTIF"/>
    <property type="match status" value="1"/>
</dbReference>
<proteinExistence type="inferred from homology"/>
<dbReference type="InterPro" id="IPR014001">
    <property type="entry name" value="Helicase_ATP-bd"/>
</dbReference>
<dbReference type="CDD" id="cd00268">
    <property type="entry name" value="DEADc"/>
    <property type="match status" value="1"/>
</dbReference>
<organism evidence="14 15">
    <name type="scientific">Lysobacter arenosi</name>
    <dbReference type="NCBI Taxonomy" id="2795387"/>
    <lineage>
        <taxon>Bacteria</taxon>
        <taxon>Pseudomonadati</taxon>
        <taxon>Pseudomonadota</taxon>
        <taxon>Gammaproteobacteria</taxon>
        <taxon>Lysobacterales</taxon>
        <taxon>Lysobacteraceae</taxon>
        <taxon>Lysobacter</taxon>
    </lineage>
</organism>
<evidence type="ECO:0000256" key="6">
    <source>
        <dbReference type="ARBA" id="ARBA00022884"/>
    </source>
</evidence>
<dbReference type="Pfam" id="PF00270">
    <property type="entry name" value="DEAD"/>
    <property type="match status" value="1"/>
</dbReference>
<evidence type="ECO:0000259" key="12">
    <source>
        <dbReference type="PROSITE" id="PS51194"/>
    </source>
</evidence>
<dbReference type="InterPro" id="IPR050547">
    <property type="entry name" value="DEAD_box_RNA_helicases"/>
</dbReference>
<dbReference type="EMBL" id="CP071517">
    <property type="protein sequence ID" value="QSX76130.1"/>
    <property type="molecule type" value="Genomic_DNA"/>
</dbReference>
<dbReference type="PROSITE" id="PS00039">
    <property type="entry name" value="DEAD_ATP_HELICASE"/>
    <property type="match status" value="1"/>
</dbReference>
<evidence type="ECO:0000313" key="14">
    <source>
        <dbReference type="EMBL" id="QSX76130.1"/>
    </source>
</evidence>
<evidence type="ECO:0000256" key="5">
    <source>
        <dbReference type="ARBA" id="ARBA00022840"/>
    </source>
</evidence>
<name>A0ABX7RD99_9GAMM</name>
<dbReference type="PROSITE" id="PS51192">
    <property type="entry name" value="HELICASE_ATP_BIND_1"/>
    <property type="match status" value="1"/>
</dbReference>
<feature type="compositionally biased region" description="Basic residues" evidence="10">
    <location>
        <begin position="681"/>
        <end position="690"/>
    </location>
</feature>
<dbReference type="SMART" id="SM00490">
    <property type="entry name" value="HELICc"/>
    <property type="match status" value="1"/>
</dbReference>
<feature type="domain" description="Helicase ATP-binding" evidence="11">
    <location>
        <begin position="51"/>
        <end position="222"/>
    </location>
</feature>
<evidence type="ECO:0000256" key="7">
    <source>
        <dbReference type="ARBA" id="ARBA00023016"/>
    </source>
</evidence>
<evidence type="ECO:0000259" key="13">
    <source>
        <dbReference type="PROSITE" id="PS51195"/>
    </source>
</evidence>
<sequence length="706" mass="78550">MSAETPNTPSTDPSADTPSIKFSDLGLPEPLMRALADVGYESPSPIQAATIPPLLEGRDVLGQAQTGTGKTAAFALPVLARIDPNQRAPQTLVLAPTRELAIQVAEAFQKYAHHLPGFQVLPIYGGQSYYPQLQALKRGVQVIVGTPGRVIDHLERGSLDLSQLRCLVLDEADEMLRMGFIDDVEAVLKKTPETRQVALFSATMPAPIKRIAQTYLKDPVEIAIKSKTSTAANIRQRYWAVSGVHKLDAITRILEAEPFDAMIVFARTKLATEELADKLAARGIAAAAINGDVVQAQREKTIQNLKDGKIDVLVATDVAARGLDVERISHVLNYDIPYDTESYVHRIGRTGRAGRKGEAILFVTPRERGMLRAIERATRQPIEQMQLPTVETVNEQRVNRFLGRITTALESSDVSQFRDLVERYEREQNVPAVEIAAALAKLVQGDMPLLLDVTAERLRPHTPSFDRPERGAREQSPRDRYERGPRDGQREPRRERDAAPRPPREFTPREPQQRDERPRHADRQFTPPAAGERSFERPSVNAAESMFADEGPAQHRHEPREPREPRGERAPEVGMETFRIEVGHTHGVKPGNIVGAIANEAELESRFIGRIDIRDDFSLIDLPEGMPREVMDHLKRVRVAGQQLRISRADEDTGHGQRPHGRYGDAPRSFDDDRRPPPRGPRPHSGHKPHGAGPHGGGPRKPFKPR</sequence>
<dbReference type="CDD" id="cd12499">
    <property type="entry name" value="RRM_EcCsdA_like"/>
    <property type="match status" value="1"/>
</dbReference>
<feature type="compositionally biased region" description="Basic and acidic residues" evidence="10">
    <location>
        <begin position="552"/>
        <end position="571"/>
    </location>
</feature>
<evidence type="ECO:0000256" key="1">
    <source>
        <dbReference type="ARBA" id="ARBA00022490"/>
    </source>
</evidence>
<keyword evidence="1 8" id="KW-0963">Cytoplasm</keyword>
<dbReference type="CDD" id="cd18787">
    <property type="entry name" value="SF2_C_DEAD"/>
    <property type="match status" value="1"/>
</dbReference>